<dbReference type="Proteomes" id="UP000450000">
    <property type="component" value="Unassembled WGS sequence"/>
</dbReference>
<dbReference type="InterPro" id="IPR001387">
    <property type="entry name" value="Cro/C1-type_HTH"/>
</dbReference>
<dbReference type="Pfam" id="PF01381">
    <property type="entry name" value="HTH_3"/>
    <property type="match status" value="1"/>
</dbReference>
<dbReference type="OrthoDB" id="4187552at2"/>
<dbReference type="PANTHER" id="PTHR46558">
    <property type="entry name" value="TRACRIPTIONAL REGULATORY PROTEIN-RELATED-RELATED"/>
    <property type="match status" value="1"/>
</dbReference>
<feature type="domain" description="HTH cro/C1-type" evidence="2">
    <location>
        <begin position="14"/>
        <end position="73"/>
    </location>
</feature>
<dbReference type="AlphaFoldDB" id="A0A6N7L0W9"/>
<dbReference type="SUPFAM" id="SSF47413">
    <property type="entry name" value="lambda repressor-like DNA-binding domains"/>
    <property type="match status" value="2"/>
</dbReference>
<protein>
    <submittedName>
        <fullName evidence="3">Helix-turn-helix domain-containing protein</fullName>
    </submittedName>
</protein>
<dbReference type="Gene3D" id="1.10.260.40">
    <property type="entry name" value="lambda repressor-like DNA-binding domains"/>
    <property type="match status" value="2"/>
</dbReference>
<dbReference type="SMART" id="SM00530">
    <property type="entry name" value="HTH_XRE"/>
    <property type="match status" value="2"/>
</dbReference>
<name>A0A6N7L0W9_9ACTN</name>
<evidence type="ECO:0000313" key="4">
    <source>
        <dbReference type="Proteomes" id="UP000450000"/>
    </source>
</evidence>
<feature type="domain" description="HTH cro/C1-type" evidence="2">
    <location>
        <begin position="82"/>
        <end position="136"/>
    </location>
</feature>
<keyword evidence="1" id="KW-0238">DNA-binding</keyword>
<evidence type="ECO:0000256" key="1">
    <source>
        <dbReference type="ARBA" id="ARBA00023125"/>
    </source>
</evidence>
<sequence>MASRGVPAFSAAALRRLRTKASLSQDELAALARGRGARVAGTHICLYEQGRRKPQLPTAQALADSLRVPLKSLLSTGKPDDVQRLRLLAGWSQRALAHRLGVAQARWSRIERGLASLDESKFRLAAELLKVTVEQLLRSLDAATGSRLPRGRR</sequence>
<evidence type="ECO:0000259" key="2">
    <source>
        <dbReference type="PROSITE" id="PS50943"/>
    </source>
</evidence>
<dbReference type="PROSITE" id="PS50943">
    <property type="entry name" value="HTH_CROC1"/>
    <property type="match status" value="2"/>
</dbReference>
<keyword evidence="4" id="KW-1185">Reference proteome</keyword>
<comment type="caution">
    <text evidence="3">The sequence shown here is derived from an EMBL/GenBank/DDBJ whole genome shotgun (WGS) entry which is preliminary data.</text>
</comment>
<gene>
    <name evidence="3" type="ORF">F7Q99_35160</name>
</gene>
<dbReference type="RefSeq" id="WP_153469889.1">
    <property type="nucleotide sequence ID" value="NZ_WBOF01000004.1"/>
</dbReference>
<organism evidence="3 4">
    <name type="scientific">Streptomyces kaniharaensis</name>
    <dbReference type="NCBI Taxonomy" id="212423"/>
    <lineage>
        <taxon>Bacteria</taxon>
        <taxon>Bacillati</taxon>
        <taxon>Actinomycetota</taxon>
        <taxon>Actinomycetes</taxon>
        <taxon>Kitasatosporales</taxon>
        <taxon>Streptomycetaceae</taxon>
        <taxon>Streptomyces</taxon>
    </lineage>
</organism>
<evidence type="ECO:0000313" key="3">
    <source>
        <dbReference type="EMBL" id="MQS17281.1"/>
    </source>
</evidence>
<dbReference type="PANTHER" id="PTHR46558:SF4">
    <property type="entry name" value="DNA-BIDING PHAGE PROTEIN"/>
    <property type="match status" value="1"/>
</dbReference>
<dbReference type="CDD" id="cd00093">
    <property type="entry name" value="HTH_XRE"/>
    <property type="match status" value="2"/>
</dbReference>
<accession>A0A6N7L0W9</accession>
<reference evidence="3 4" key="1">
    <citation type="submission" date="2019-09" db="EMBL/GenBank/DDBJ databases">
        <title>Genome Sequences of Streptomyces kaniharaensis ATCC 21070.</title>
        <authorList>
            <person name="Zhu W."/>
            <person name="De Crecy-Lagard V."/>
            <person name="Richards N.G."/>
        </authorList>
    </citation>
    <scope>NUCLEOTIDE SEQUENCE [LARGE SCALE GENOMIC DNA]</scope>
    <source>
        <strain evidence="3 4">SF-557</strain>
    </source>
</reference>
<dbReference type="InterPro" id="IPR010982">
    <property type="entry name" value="Lambda_DNA-bd_dom_sf"/>
</dbReference>
<dbReference type="GO" id="GO:0003677">
    <property type="term" value="F:DNA binding"/>
    <property type="evidence" value="ECO:0007669"/>
    <property type="project" value="UniProtKB-KW"/>
</dbReference>
<dbReference type="Pfam" id="PF13560">
    <property type="entry name" value="HTH_31"/>
    <property type="match status" value="1"/>
</dbReference>
<proteinExistence type="predicted"/>
<dbReference type="EMBL" id="WBOF01000004">
    <property type="protein sequence ID" value="MQS17281.1"/>
    <property type="molecule type" value="Genomic_DNA"/>
</dbReference>